<reference evidence="1 2" key="1">
    <citation type="submission" date="2023-06" db="EMBL/GenBank/DDBJ databases">
        <title>Draft genome sequence of Novosphingobium sp. strain IK01.</title>
        <authorList>
            <person name="Hatamoto M."/>
            <person name="Ikarashi T."/>
            <person name="Yamaguchi T."/>
        </authorList>
    </citation>
    <scope>NUCLEOTIDE SEQUENCE [LARGE SCALE GENOMIC DNA]</scope>
    <source>
        <strain evidence="1 2">IK01</strain>
    </source>
</reference>
<keyword evidence="2" id="KW-1185">Reference proteome</keyword>
<sequence length="193" mass="20103">MAYRPDVTILPFQGKVPQIDPSAFIAPGCRIIGDVTIGAQASIWYNCVIRGDVNRVVIGARSNVQDGTVIHCDSPEPGRPEGYPTLIGEDVLIGHMAMIHGCTLHDRAFVGLGAIVMSGAVVEGDAMLAAGAMLTPGKRVPAGELWSGRPATYMRGLTQAAIEGMREGVAHYVANGQAHARAVAECADGAAQG</sequence>
<dbReference type="Proteomes" id="UP001187221">
    <property type="component" value="Unassembled WGS sequence"/>
</dbReference>
<proteinExistence type="predicted"/>
<comment type="caution">
    <text evidence="1">The sequence shown here is derived from an EMBL/GenBank/DDBJ whole genome shotgun (WGS) entry which is preliminary data.</text>
</comment>
<dbReference type="InterPro" id="IPR011004">
    <property type="entry name" value="Trimer_LpxA-like_sf"/>
</dbReference>
<dbReference type="Pfam" id="PF00132">
    <property type="entry name" value="Hexapep"/>
    <property type="match status" value="1"/>
</dbReference>
<gene>
    <name evidence="1" type="ORF">NUTIK01_22520</name>
</gene>
<dbReference type="InterPro" id="IPR050484">
    <property type="entry name" value="Transf_Hexapept/Carb_Anhydrase"/>
</dbReference>
<dbReference type="EMBL" id="BTFW01000001">
    <property type="protein sequence ID" value="GMM61475.1"/>
    <property type="molecule type" value="Genomic_DNA"/>
</dbReference>
<dbReference type="InterPro" id="IPR001451">
    <property type="entry name" value="Hexapep"/>
</dbReference>
<dbReference type="Gene3D" id="2.160.10.10">
    <property type="entry name" value="Hexapeptide repeat proteins"/>
    <property type="match status" value="1"/>
</dbReference>
<name>A0ABQ6P9D7_9SPHN</name>
<evidence type="ECO:0000313" key="2">
    <source>
        <dbReference type="Proteomes" id="UP001187221"/>
    </source>
</evidence>
<dbReference type="RefSeq" id="WP_317975157.1">
    <property type="nucleotide sequence ID" value="NZ_BTFW01000001.1"/>
</dbReference>
<protein>
    <submittedName>
        <fullName evidence="1">Gamma carbonic anhydrase family protein</fullName>
    </submittedName>
</protein>
<dbReference type="PANTHER" id="PTHR13061:SF29">
    <property type="entry name" value="GAMMA CARBONIC ANHYDRASE-LIKE 1, MITOCHONDRIAL-RELATED"/>
    <property type="match status" value="1"/>
</dbReference>
<dbReference type="PANTHER" id="PTHR13061">
    <property type="entry name" value="DYNACTIN SUBUNIT P25"/>
    <property type="match status" value="1"/>
</dbReference>
<dbReference type="CDD" id="cd04645">
    <property type="entry name" value="LbH_gamma_CA_like"/>
    <property type="match status" value="1"/>
</dbReference>
<dbReference type="InterPro" id="IPR047324">
    <property type="entry name" value="LbH_gamma_CA-like"/>
</dbReference>
<evidence type="ECO:0000313" key="1">
    <source>
        <dbReference type="EMBL" id="GMM61475.1"/>
    </source>
</evidence>
<dbReference type="SUPFAM" id="SSF51161">
    <property type="entry name" value="Trimeric LpxA-like enzymes"/>
    <property type="match status" value="1"/>
</dbReference>
<organism evidence="1 2">
    <name type="scientific">Novosphingobium pituita</name>
    <dbReference type="NCBI Taxonomy" id="3056842"/>
    <lineage>
        <taxon>Bacteria</taxon>
        <taxon>Pseudomonadati</taxon>
        <taxon>Pseudomonadota</taxon>
        <taxon>Alphaproteobacteria</taxon>
        <taxon>Sphingomonadales</taxon>
        <taxon>Sphingomonadaceae</taxon>
        <taxon>Novosphingobium</taxon>
    </lineage>
</organism>
<accession>A0ABQ6P9D7</accession>